<dbReference type="Pfam" id="PF06723">
    <property type="entry name" value="MreB_Mbl"/>
    <property type="match status" value="1"/>
</dbReference>
<dbReference type="Proteomes" id="UP000823909">
    <property type="component" value="Unassembled WGS sequence"/>
</dbReference>
<evidence type="ECO:0000313" key="7">
    <source>
        <dbReference type="EMBL" id="HJD42123.1"/>
    </source>
</evidence>
<comment type="similarity">
    <text evidence="5 6">Belongs to the FtsA/MreB family.</text>
</comment>
<dbReference type="GO" id="GO:0005524">
    <property type="term" value="F:ATP binding"/>
    <property type="evidence" value="ECO:0007669"/>
    <property type="project" value="UniProtKB-KW"/>
</dbReference>
<dbReference type="PRINTS" id="PR01652">
    <property type="entry name" value="SHAPEPROTEIN"/>
</dbReference>
<organism evidence="7 8">
    <name type="scientific">Candidatus Mediterraneibacter quadrami</name>
    <dbReference type="NCBI Taxonomy" id="2838684"/>
    <lineage>
        <taxon>Bacteria</taxon>
        <taxon>Bacillati</taxon>
        <taxon>Bacillota</taxon>
        <taxon>Clostridia</taxon>
        <taxon>Lachnospirales</taxon>
        <taxon>Lachnospiraceae</taxon>
        <taxon>Mediterraneibacter</taxon>
    </lineage>
</organism>
<evidence type="ECO:0000256" key="4">
    <source>
        <dbReference type="ARBA" id="ARBA00022960"/>
    </source>
</evidence>
<dbReference type="GO" id="GO:0008360">
    <property type="term" value="P:regulation of cell shape"/>
    <property type="evidence" value="ECO:0007669"/>
    <property type="project" value="UniProtKB-UniRule"/>
</dbReference>
<comment type="caution">
    <text evidence="7">The sequence shown here is derived from an EMBL/GenBank/DDBJ whole genome shotgun (WGS) entry which is preliminary data.</text>
</comment>
<comment type="subunit">
    <text evidence="6">Forms polymers.</text>
</comment>
<proteinExistence type="inferred from homology"/>
<keyword evidence="1 6" id="KW-0963">Cytoplasm</keyword>
<comment type="function">
    <text evidence="6">Forms membrane-associated dynamic filaments that are essential for cell shape determination. Acts by regulating cell wall synthesis and cell elongation, and thus cell shape. A feedback loop between cell geometry and MreB localization may maintain elongated cell shape by targeting cell wall growth to regions of negative cell wall curvature.</text>
</comment>
<comment type="subcellular location">
    <subcellularLocation>
        <location evidence="6">Cytoplasm</location>
    </subcellularLocation>
    <text evidence="6">Membrane-associated.</text>
</comment>
<evidence type="ECO:0000256" key="2">
    <source>
        <dbReference type="ARBA" id="ARBA00022741"/>
    </source>
</evidence>
<dbReference type="EMBL" id="DWUU01000024">
    <property type="protein sequence ID" value="HJD42123.1"/>
    <property type="molecule type" value="Genomic_DNA"/>
</dbReference>
<dbReference type="SUPFAM" id="SSF53067">
    <property type="entry name" value="Actin-like ATPase domain"/>
    <property type="match status" value="2"/>
</dbReference>
<keyword evidence="4 6" id="KW-0133">Cell shape</keyword>
<dbReference type="GO" id="GO:0005737">
    <property type="term" value="C:cytoplasm"/>
    <property type="evidence" value="ECO:0007669"/>
    <property type="project" value="UniProtKB-SubCell"/>
</dbReference>
<name>A0A9D2U824_9FIRM</name>
<dbReference type="PANTHER" id="PTHR42749">
    <property type="entry name" value="CELL SHAPE-DETERMINING PROTEIN MREB"/>
    <property type="match status" value="1"/>
</dbReference>
<protein>
    <recommendedName>
        <fullName evidence="6">Cell shape-determining protein MreB</fullName>
    </recommendedName>
</protein>
<dbReference type="AlphaFoldDB" id="A0A9D2U824"/>
<accession>A0A9D2U824</accession>
<keyword evidence="3 6" id="KW-0067">ATP-binding</keyword>
<dbReference type="InterPro" id="IPR056546">
    <property type="entry name" value="MreB_MamK-like"/>
</dbReference>
<gene>
    <name evidence="6" type="primary">mreB</name>
    <name evidence="7" type="ORF">H9910_03825</name>
</gene>
<keyword evidence="2 6" id="KW-0547">Nucleotide-binding</keyword>
<dbReference type="Gene3D" id="3.30.420.40">
    <property type="match status" value="2"/>
</dbReference>
<evidence type="ECO:0000256" key="1">
    <source>
        <dbReference type="ARBA" id="ARBA00022490"/>
    </source>
</evidence>
<reference evidence="7" key="2">
    <citation type="submission" date="2021-04" db="EMBL/GenBank/DDBJ databases">
        <authorList>
            <person name="Gilroy R."/>
        </authorList>
    </citation>
    <scope>NUCLEOTIDE SEQUENCE</scope>
    <source>
        <strain evidence="7">ChiBcec15-3976</strain>
    </source>
</reference>
<dbReference type="InterPro" id="IPR043129">
    <property type="entry name" value="ATPase_NBD"/>
</dbReference>
<sequence length="341" mass="38135">MAGNVYGLDLGTYEIKIYDKKKNKIWREKNAVALKDKTQFFAAGNKAYDIYEKEPADIEVVFPMQDGVIARFGDMQHLLGSLLGSGRPLIGGARYVIAVPTDVTEVEKKAFYDLVVHSEARARSVRIVERGLADAIGCGIDVMEEKGVFIVNLGGDTTELSVLSRGGMVMSRLLKTGGHDFDMAIVLLVRRKAEFLIGNTTAEMMRRTFGLSGYRGSREIRVSGRDLITGVPSQKEIPAGLVRAAMKGTLRMYVRAVRAMLERTPPDVRKVIEDRGIFLTGGMSAMRGIDEYFRKHTGLPVTTADRPQFCAVRGLRKIISEKNYYKQLTYSMDGEKYRWLR</sequence>
<evidence type="ECO:0000256" key="6">
    <source>
        <dbReference type="HAMAP-Rule" id="MF_02207"/>
    </source>
</evidence>
<dbReference type="GO" id="GO:0000902">
    <property type="term" value="P:cell morphogenesis"/>
    <property type="evidence" value="ECO:0007669"/>
    <property type="project" value="InterPro"/>
</dbReference>
<comment type="caution">
    <text evidence="6">Lacks conserved residue(s) required for the propagation of feature annotation.</text>
</comment>
<dbReference type="HAMAP" id="MF_02207">
    <property type="entry name" value="MreB"/>
    <property type="match status" value="1"/>
</dbReference>
<evidence type="ECO:0000256" key="3">
    <source>
        <dbReference type="ARBA" id="ARBA00022840"/>
    </source>
</evidence>
<reference evidence="7" key="1">
    <citation type="journal article" date="2021" name="PeerJ">
        <title>Extensive microbial diversity within the chicken gut microbiome revealed by metagenomics and culture.</title>
        <authorList>
            <person name="Gilroy R."/>
            <person name="Ravi A."/>
            <person name="Getino M."/>
            <person name="Pursley I."/>
            <person name="Horton D.L."/>
            <person name="Alikhan N.F."/>
            <person name="Baker D."/>
            <person name="Gharbi K."/>
            <person name="Hall N."/>
            <person name="Watson M."/>
            <person name="Adriaenssens E.M."/>
            <person name="Foster-Nyarko E."/>
            <person name="Jarju S."/>
            <person name="Secka A."/>
            <person name="Antonio M."/>
            <person name="Oren A."/>
            <person name="Chaudhuri R.R."/>
            <person name="La Ragione R."/>
            <person name="Hildebrand F."/>
            <person name="Pallen M.J."/>
        </authorList>
    </citation>
    <scope>NUCLEOTIDE SEQUENCE</scope>
    <source>
        <strain evidence="7">ChiBcec15-3976</strain>
    </source>
</reference>
<evidence type="ECO:0000256" key="5">
    <source>
        <dbReference type="ARBA" id="ARBA00023458"/>
    </source>
</evidence>
<dbReference type="InterPro" id="IPR004753">
    <property type="entry name" value="MreB"/>
</dbReference>
<evidence type="ECO:0000313" key="8">
    <source>
        <dbReference type="Proteomes" id="UP000823909"/>
    </source>
</evidence>
<dbReference type="PANTHER" id="PTHR42749:SF1">
    <property type="entry name" value="CELL SHAPE-DETERMINING PROTEIN MREB"/>
    <property type="match status" value="1"/>
</dbReference>